<dbReference type="PANTHER" id="PTHR33595:SF29">
    <property type="match status" value="1"/>
</dbReference>
<gene>
    <name evidence="2" type="ORF">E3N88_02718</name>
</gene>
<proteinExistence type="predicted"/>
<feature type="domain" description="DUF7950" evidence="1">
    <location>
        <begin position="162"/>
        <end position="294"/>
    </location>
</feature>
<dbReference type="AlphaFoldDB" id="A0A5N6Q4S5"/>
<dbReference type="OrthoDB" id="1898295at2759"/>
<dbReference type="Pfam" id="PF25821">
    <property type="entry name" value="DUF7950"/>
    <property type="match status" value="1"/>
</dbReference>
<evidence type="ECO:0000259" key="1">
    <source>
        <dbReference type="Pfam" id="PF25821"/>
    </source>
</evidence>
<protein>
    <recommendedName>
        <fullName evidence="1">DUF7950 domain-containing protein</fullName>
    </recommendedName>
</protein>
<keyword evidence="3" id="KW-1185">Reference proteome</keyword>
<dbReference type="PANTHER" id="PTHR33595">
    <property type="entry name" value="VON WILLEBRAND FACTOR A DOMAIN PROTEIN"/>
    <property type="match status" value="1"/>
</dbReference>
<dbReference type="EMBL" id="SZYD01000001">
    <property type="protein sequence ID" value="KAD7479582.1"/>
    <property type="molecule type" value="Genomic_DNA"/>
</dbReference>
<evidence type="ECO:0000313" key="3">
    <source>
        <dbReference type="Proteomes" id="UP000326396"/>
    </source>
</evidence>
<name>A0A5N6Q4S5_9ASTR</name>
<accession>A0A5N6Q4S5</accession>
<dbReference type="InterPro" id="IPR057710">
    <property type="entry name" value="DUF7950"/>
</dbReference>
<sequence>MDGRKKGLDARLVAGAGAAGGDNTVIEQIMLRFRPIAPKPVTAESSSYVLPANVQKTKRVKRKYVRVKRKVSKAKECSLAIHDSKNGFDLDSTVAMIEDSEGNELIVTDPVQKLSNWISFDLAGNNKKGVMNNLFISETPEKLPSDLHGVDLTPALQRSTVVESWITVESVTGVCDDRRLIGFTDDELWKNLESESCPGFISNGYDEVLWVNPSYRRMVDLNPNDGAPASEVVVRLVMKVEKSTMGKYLPAFSCRVRIEYRSSKKKTTMMVPCDVCKLYSGDFAWLLDVGFALSLGPIN</sequence>
<dbReference type="Proteomes" id="UP000326396">
    <property type="component" value="Linkage Group LG1"/>
</dbReference>
<reference evidence="2 3" key="1">
    <citation type="submission" date="2019-05" db="EMBL/GenBank/DDBJ databases">
        <title>Mikania micrantha, genome provides insights into the molecular mechanism of rapid growth.</title>
        <authorList>
            <person name="Liu B."/>
        </authorList>
    </citation>
    <scope>NUCLEOTIDE SEQUENCE [LARGE SCALE GENOMIC DNA]</scope>
    <source>
        <strain evidence="2">NLD-2019</strain>
        <tissue evidence="2">Leaf</tissue>
    </source>
</reference>
<evidence type="ECO:0000313" key="2">
    <source>
        <dbReference type="EMBL" id="KAD7479582.1"/>
    </source>
</evidence>
<comment type="caution">
    <text evidence="2">The sequence shown here is derived from an EMBL/GenBank/DDBJ whole genome shotgun (WGS) entry which is preliminary data.</text>
</comment>
<organism evidence="2 3">
    <name type="scientific">Mikania micrantha</name>
    <name type="common">bitter vine</name>
    <dbReference type="NCBI Taxonomy" id="192012"/>
    <lineage>
        <taxon>Eukaryota</taxon>
        <taxon>Viridiplantae</taxon>
        <taxon>Streptophyta</taxon>
        <taxon>Embryophyta</taxon>
        <taxon>Tracheophyta</taxon>
        <taxon>Spermatophyta</taxon>
        <taxon>Magnoliopsida</taxon>
        <taxon>eudicotyledons</taxon>
        <taxon>Gunneridae</taxon>
        <taxon>Pentapetalae</taxon>
        <taxon>asterids</taxon>
        <taxon>campanulids</taxon>
        <taxon>Asterales</taxon>
        <taxon>Asteraceae</taxon>
        <taxon>Asteroideae</taxon>
        <taxon>Heliantheae alliance</taxon>
        <taxon>Eupatorieae</taxon>
        <taxon>Mikania</taxon>
    </lineage>
</organism>